<dbReference type="Pfam" id="PF01740">
    <property type="entry name" value="STAS"/>
    <property type="match status" value="1"/>
</dbReference>
<keyword evidence="5" id="KW-1185">Reference proteome</keyword>
<dbReference type="PROSITE" id="PS50801">
    <property type="entry name" value="STAS"/>
    <property type="match status" value="1"/>
</dbReference>
<comment type="caution">
    <text evidence="4">The sequence shown here is derived from an EMBL/GenBank/DDBJ whole genome shotgun (WGS) entry which is preliminary data.</text>
</comment>
<dbReference type="SUPFAM" id="SSF52091">
    <property type="entry name" value="SpoIIaa-like"/>
    <property type="match status" value="1"/>
</dbReference>
<protein>
    <recommendedName>
        <fullName evidence="2">Anti-sigma factor antagonist</fullName>
    </recommendedName>
</protein>
<dbReference type="InterPro" id="IPR036513">
    <property type="entry name" value="STAS_dom_sf"/>
</dbReference>
<evidence type="ECO:0000259" key="3">
    <source>
        <dbReference type="PROSITE" id="PS50801"/>
    </source>
</evidence>
<accession>A0ABW1T3K1</accession>
<sequence>MHQQPVVVAAPVGELDITRLDEVDAMLDSVPPDGRLIVDLSAVQFVDSVTLSRFVRALRRREVAGGRLVLAGAHGAVRRVLAITRLDAVLPYEDDVDSARAYLRALE</sequence>
<evidence type="ECO:0000313" key="4">
    <source>
        <dbReference type="EMBL" id="MFC6238884.1"/>
    </source>
</evidence>
<dbReference type="Gene3D" id="3.30.750.24">
    <property type="entry name" value="STAS domain"/>
    <property type="match status" value="1"/>
</dbReference>
<dbReference type="CDD" id="cd07043">
    <property type="entry name" value="STAS_anti-anti-sigma_factors"/>
    <property type="match status" value="1"/>
</dbReference>
<dbReference type="InterPro" id="IPR003658">
    <property type="entry name" value="Anti-sigma_ant"/>
</dbReference>
<evidence type="ECO:0000256" key="1">
    <source>
        <dbReference type="ARBA" id="ARBA00009013"/>
    </source>
</evidence>
<gene>
    <name evidence="4" type="ORF">ACFQGU_13425</name>
</gene>
<dbReference type="InterPro" id="IPR002645">
    <property type="entry name" value="STAS_dom"/>
</dbReference>
<dbReference type="RefSeq" id="WP_386767475.1">
    <property type="nucleotide sequence ID" value="NZ_JBHSTI010000008.1"/>
</dbReference>
<feature type="domain" description="STAS" evidence="3">
    <location>
        <begin position="1"/>
        <end position="103"/>
    </location>
</feature>
<evidence type="ECO:0000256" key="2">
    <source>
        <dbReference type="RuleBase" id="RU003749"/>
    </source>
</evidence>
<name>A0ABW1T3K1_9ACTN</name>
<organism evidence="4 5">
    <name type="scientific">Longivirga aurantiaca</name>
    <dbReference type="NCBI Taxonomy" id="1837743"/>
    <lineage>
        <taxon>Bacteria</taxon>
        <taxon>Bacillati</taxon>
        <taxon>Actinomycetota</taxon>
        <taxon>Actinomycetes</taxon>
        <taxon>Sporichthyales</taxon>
        <taxon>Sporichthyaceae</taxon>
        <taxon>Longivirga</taxon>
    </lineage>
</organism>
<evidence type="ECO:0000313" key="5">
    <source>
        <dbReference type="Proteomes" id="UP001596138"/>
    </source>
</evidence>
<dbReference type="EMBL" id="JBHSTI010000008">
    <property type="protein sequence ID" value="MFC6238884.1"/>
    <property type="molecule type" value="Genomic_DNA"/>
</dbReference>
<reference evidence="5" key="1">
    <citation type="journal article" date="2019" name="Int. J. Syst. Evol. Microbiol.">
        <title>The Global Catalogue of Microorganisms (GCM) 10K type strain sequencing project: providing services to taxonomists for standard genome sequencing and annotation.</title>
        <authorList>
            <consortium name="The Broad Institute Genomics Platform"/>
            <consortium name="The Broad Institute Genome Sequencing Center for Infectious Disease"/>
            <person name="Wu L."/>
            <person name="Ma J."/>
        </authorList>
    </citation>
    <scope>NUCLEOTIDE SEQUENCE [LARGE SCALE GENOMIC DNA]</scope>
    <source>
        <strain evidence="5">CGMCC 4.7317</strain>
    </source>
</reference>
<proteinExistence type="inferred from homology"/>
<dbReference type="PANTHER" id="PTHR33495">
    <property type="entry name" value="ANTI-SIGMA FACTOR ANTAGONIST TM_1081-RELATED-RELATED"/>
    <property type="match status" value="1"/>
</dbReference>
<dbReference type="Proteomes" id="UP001596138">
    <property type="component" value="Unassembled WGS sequence"/>
</dbReference>
<dbReference type="PANTHER" id="PTHR33495:SF2">
    <property type="entry name" value="ANTI-SIGMA FACTOR ANTAGONIST TM_1081-RELATED"/>
    <property type="match status" value="1"/>
</dbReference>
<comment type="similarity">
    <text evidence="1 2">Belongs to the anti-sigma-factor antagonist family.</text>
</comment>
<dbReference type="NCBIfam" id="TIGR00377">
    <property type="entry name" value="ant_ant_sig"/>
    <property type="match status" value="1"/>
</dbReference>